<dbReference type="KEGG" id="aplc:110988797"/>
<dbReference type="OMA" id="VEKETVX"/>
<dbReference type="OrthoDB" id="10068075at2759"/>
<protein>
    <submittedName>
        <fullName evidence="4">Uncharacterized protein LOC110988797</fullName>
    </submittedName>
</protein>
<dbReference type="RefSeq" id="XP_022108331.1">
    <property type="nucleotide sequence ID" value="XM_022252639.1"/>
</dbReference>
<dbReference type="AlphaFoldDB" id="A0A8B7ZXP9"/>
<evidence type="ECO:0000313" key="4">
    <source>
        <dbReference type="RefSeq" id="XP_022108331.1"/>
    </source>
</evidence>
<keyword evidence="1" id="KW-0175">Coiled coil</keyword>
<dbReference type="GeneID" id="110988797"/>
<feature type="region of interest" description="Disordered" evidence="2">
    <location>
        <begin position="74"/>
        <end position="95"/>
    </location>
</feature>
<sequence>MTGRGSKASIASTVSSARLKAMQEKAALEVRRKTLKKKQATEMARLKLKLEEEELNLTTELDTVEAKERALDSFEFQSNAGESDKHCGNNRSETATSGDNILLSVVRQLKRPIPEIKRFSGDPADYRKFIRQFNTKVAVHTENDDERLSNLEQFTTGEANRIVSGFSHLPFEQGYPAALKELESRNGDMHLMAHSFIKKALDWPCVRPDNQST</sequence>
<organism evidence="3 4">
    <name type="scientific">Acanthaster planci</name>
    <name type="common">Crown-of-thorns starfish</name>
    <dbReference type="NCBI Taxonomy" id="133434"/>
    <lineage>
        <taxon>Eukaryota</taxon>
        <taxon>Metazoa</taxon>
        <taxon>Echinodermata</taxon>
        <taxon>Eleutherozoa</taxon>
        <taxon>Asterozoa</taxon>
        <taxon>Asteroidea</taxon>
        <taxon>Valvatacea</taxon>
        <taxon>Valvatida</taxon>
        <taxon>Acanthasteridae</taxon>
        <taxon>Acanthaster</taxon>
    </lineage>
</organism>
<evidence type="ECO:0000256" key="2">
    <source>
        <dbReference type="SAM" id="MobiDB-lite"/>
    </source>
</evidence>
<evidence type="ECO:0000313" key="3">
    <source>
        <dbReference type="Proteomes" id="UP000694845"/>
    </source>
</evidence>
<feature type="coiled-coil region" evidence="1">
    <location>
        <begin position="18"/>
        <end position="67"/>
    </location>
</feature>
<proteinExistence type="predicted"/>
<keyword evidence="3" id="KW-1185">Reference proteome</keyword>
<evidence type="ECO:0000256" key="1">
    <source>
        <dbReference type="SAM" id="Coils"/>
    </source>
</evidence>
<dbReference type="Proteomes" id="UP000694845">
    <property type="component" value="Unplaced"/>
</dbReference>
<accession>A0A8B7ZXP9</accession>
<dbReference type="PANTHER" id="PTHR47331">
    <property type="entry name" value="PHD-TYPE DOMAIN-CONTAINING PROTEIN"/>
    <property type="match status" value="1"/>
</dbReference>
<reference evidence="4" key="1">
    <citation type="submission" date="2025-08" db="UniProtKB">
        <authorList>
            <consortium name="RefSeq"/>
        </authorList>
    </citation>
    <scope>IDENTIFICATION</scope>
</reference>
<name>A0A8B7ZXP9_ACAPL</name>
<gene>
    <name evidence="4" type="primary">LOC110988797</name>
</gene>